<gene>
    <name evidence="2" type="ORF">RclHR1_08070012</name>
</gene>
<dbReference type="EMBL" id="BEXD01004212">
    <property type="protein sequence ID" value="GBC08378.1"/>
    <property type="molecule type" value="Genomic_DNA"/>
</dbReference>
<dbReference type="Proteomes" id="UP000247702">
    <property type="component" value="Unassembled WGS sequence"/>
</dbReference>
<evidence type="ECO:0000313" key="3">
    <source>
        <dbReference type="Proteomes" id="UP000247702"/>
    </source>
</evidence>
<keyword evidence="3" id="KW-1185">Reference proteome</keyword>
<proteinExistence type="predicted"/>
<feature type="coiled-coil region" evidence="1">
    <location>
        <begin position="70"/>
        <end position="97"/>
    </location>
</feature>
<keyword evidence="1" id="KW-0175">Coiled coil</keyword>
<evidence type="ECO:0000313" key="2">
    <source>
        <dbReference type="EMBL" id="GBC08378.1"/>
    </source>
</evidence>
<sequence>MDAQVYEDWIKWLKRDLYHSKLEIARLYKEREISEQEISGLKFQVSSLVKRIRQLELTAEAREKFIEFQEKQITEEITTLQEEITQLKARISELVSKKIPIDNDNMAQANQDLVAIILTK</sequence>
<comment type="caution">
    <text evidence="2">The sequence shown here is derived from an EMBL/GenBank/DDBJ whole genome shotgun (WGS) entry which is preliminary data.</text>
</comment>
<dbReference type="AlphaFoldDB" id="A0A2Z6RZ81"/>
<name>A0A2Z6RZ81_9GLOM</name>
<reference evidence="2 3" key="1">
    <citation type="submission" date="2017-11" db="EMBL/GenBank/DDBJ databases">
        <title>The genome of Rhizophagus clarus HR1 reveals common genetic basis of auxotrophy among arbuscular mycorrhizal fungi.</title>
        <authorList>
            <person name="Kobayashi Y."/>
        </authorList>
    </citation>
    <scope>NUCLEOTIDE SEQUENCE [LARGE SCALE GENOMIC DNA]</scope>
    <source>
        <strain evidence="2 3">HR1</strain>
    </source>
</reference>
<accession>A0A2Z6RZ81</accession>
<evidence type="ECO:0000256" key="1">
    <source>
        <dbReference type="SAM" id="Coils"/>
    </source>
</evidence>
<protein>
    <submittedName>
        <fullName evidence="2">Uncharacterized protein</fullName>
    </submittedName>
</protein>
<organism evidence="2 3">
    <name type="scientific">Rhizophagus clarus</name>
    <dbReference type="NCBI Taxonomy" id="94130"/>
    <lineage>
        <taxon>Eukaryota</taxon>
        <taxon>Fungi</taxon>
        <taxon>Fungi incertae sedis</taxon>
        <taxon>Mucoromycota</taxon>
        <taxon>Glomeromycotina</taxon>
        <taxon>Glomeromycetes</taxon>
        <taxon>Glomerales</taxon>
        <taxon>Glomeraceae</taxon>
        <taxon>Rhizophagus</taxon>
    </lineage>
</organism>